<dbReference type="InterPro" id="IPR011989">
    <property type="entry name" value="ARM-like"/>
</dbReference>
<dbReference type="Pfam" id="PF23579">
    <property type="entry name" value="ARM_TBCD"/>
    <property type="match status" value="1"/>
</dbReference>
<reference evidence="5" key="1">
    <citation type="journal article" date="2021" name="Nat. Commun.">
        <title>Genomic analyses provide insights into spinach domestication and the genetic basis of agronomic traits.</title>
        <authorList>
            <person name="Cai X."/>
            <person name="Sun X."/>
            <person name="Xu C."/>
            <person name="Sun H."/>
            <person name="Wang X."/>
            <person name="Ge C."/>
            <person name="Zhang Z."/>
            <person name="Wang Q."/>
            <person name="Fei Z."/>
            <person name="Jiao C."/>
            <person name="Wang Q."/>
        </authorList>
    </citation>
    <scope>NUCLEOTIDE SEQUENCE [LARGE SCALE GENOMIC DNA]</scope>
    <source>
        <strain evidence="5">cv. Varoflay</strain>
    </source>
</reference>
<name>A0A9R0JA92_SPIOL</name>
<dbReference type="InterPro" id="IPR022577">
    <property type="entry name" value="TBCD_C"/>
</dbReference>
<accession>A0A9R0JA92</accession>
<dbReference type="OrthoDB" id="10253476at2759"/>
<dbReference type="Gene3D" id="1.25.10.10">
    <property type="entry name" value="Leucine-rich Repeat Variant"/>
    <property type="match status" value="2"/>
</dbReference>
<reference evidence="6" key="2">
    <citation type="submission" date="2025-08" db="UniProtKB">
        <authorList>
            <consortium name="RefSeq"/>
        </authorList>
    </citation>
    <scope>IDENTIFICATION</scope>
    <source>
        <tissue evidence="6">Leaf</tissue>
    </source>
</reference>
<keyword evidence="5" id="KW-1185">Reference proteome</keyword>
<gene>
    <name evidence="6" type="primary">LOC110803153</name>
</gene>
<feature type="domain" description="Tubulin-folding cofactor D ARM repeats" evidence="4">
    <location>
        <begin position="324"/>
        <end position="570"/>
    </location>
</feature>
<dbReference type="PANTHER" id="PTHR12658:SF0">
    <property type="entry name" value="TUBULIN-SPECIFIC CHAPERONE D"/>
    <property type="match status" value="1"/>
</dbReference>
<dbReference type="GO" id="GO:0007021">
    <property type="term" value="P:tubulin complex assembly"/>
    <property type="evidence" value="ECO:0007669"/>
    <property type="project" value="InterPro"/>
</dbReference>
<evidence type="ECO:0000259" key="4">
    <source>
        <dbReference type="Pfam" id="PF25767"/>
    </source>
</evidence>
<feature type="domain" description="Tubulin-folding cofactor D C-terminal" evidence="3">
    <location>
        <begin position="954"/>
        <end position="1142"/>
    </location>
</feature>
<evidence type="ECO:0000259" key="3">
    <source>
        <dbReference type="Pfam" id="PF12612"/>
    </source>
</evidence>
<dbReference type="GO" id="GO:0007023">
    <property type="term" value="P:post-chaperonin tubulin folding pathway"/>
    <property type="evidence" value="ECO:0007669"/>
    <property type="project" value="InterPro"/>
</dbReference>
<dbReference type="Proteomes" id="UP000813463">
    <property type="component" value="Chromosome 2"/>
</dbReference>
<dbReference type="Pfam" id="PF25767">
    <property type="entry name" value="ARM_TBCD_2nd"/>
    <property type="match status" value="1"/>
</dbReference>
<keyword evidence="1" id="KW-0143">Chaperone</keyword>
<sequence length="1274" mass="141778">MVTMEDAAAKLNKNGEEEIANAKVEEEEDDEHDCKERVLQKYFLQEWNVVKSILDDIVSAGRVSDLSSAYKIRTIMDKYQEEGQLLEPYLETIVSPLMFIIRSKIIDLGTDSDEILEVVKPVCIIIYTLVTVCGHKAVTKFFPHQVSDLELAVSLLEKCHATNTTTSLRHESTGEMEAKCVILLWLSILVLVPFDISSVDTSMAQTGHLKGDEPPPLVLRILEFSKDYLSNAGPMRTISGLLLSRLLTRPDMLKAFTSFTEWTHEVLSLSSDNVMDHFRLLGAVEALAAILKAGSRKVLLDVVPIVWNDVSALMKSSVAGRSPLLRKYLVKLTQRIGLVCLPHRSLSWHYKGKVASLGQDLLANNAKSTDHCSHGVDMKSSKNQSMISEEDEEMDVPEVVEEIIEVLLTGLKDTDTVVRWSAAKGIGRVTSRLTFSLSDEVLSSVLELFSPREGDGSWHGGCLALAELARRGLLLPISLTKVVNVVVKALHYDVRRGPHSVGAHVRDAAAYVCWAFGRAYYHADMRSILDQLAPHLLTVACYDREVNCRRAAAAAFQENVGRQGNYPHGIDIVNTADYFALSSRVNSYLNVAVSIAKYEGYLSPFVDELLTSKMCHWDKGLRELAAKALSDLVNYDPEHFANSVLEKIIPSTLSTDLCMRHGATLAAGEVVLALHKCSHTLSAEKQKQLAGVVPAIDKARLYRGKGGEIMRAAVSRFIECTSIAHVLLPDKIKRSLLDTLNENLRHPNAQIQLAAVGALKHFVPAYLQPTNGKGTSDITAKYIEQLSDPNVAVRRGSALALGILPSEFLAKRWREVLTKLSKSCEIEENLEDRDAEARVNAVKGLAAVCEILAESRASAHFEEDDMPLFLLIKNEVMRSLFKALDDYSVDNRGDVGSWVREAAMDALERCTYILCRRDAIGSQSDIEESSHVSEHYAIRKNQMNSLFDEELAISLVGGILKQAVEKMDKLREFAAKVLQRILYNNKISIPFIPYREKLEEVIPTDTDLKWGVPTLSYPRFIQLLKISCYSRSLLSGLVVAIGGLQESLGKASLAALIDYLQMTKTQNVDERVSRELNFSTDILWVLQEYKKCDRVITPTMKTIEILFSKKFFLSMEAHTAAFCAGLLDSIKMELRACKDFTKLYSGIALLGYIASISEPINIQAFSHLLSFLGHRYPKIRKASAEQVYLVLLQNGNLVPENQMEKALELISETCWEGDLEEAKQQRLQLYELASLDPGPLLKGSSGVSKKDMEQKQSIYDEHASYSALVESSGF</sequence>
<proteinExistence type="predicted"/>
<dbReference type="SUPFAM" id="SSF48371">
    <property type="entry name" value="ARM repeat"/>
    <property type="match status" value="1"/>
</dbReference>
<evidence type="ECO:0000313" key="6">
    <source>
        <dbReference type="RefSeq" id="XP_021864327.1"/>
    </source>
</evidence>
<dbReference type="InterPro" id="IPR016024">
    <property type="entry name" value="ARM-type_fold"/>
</dbReference>
<organism evidence="5 6">
    <name type="scientific">Spinacia oleracea</name>
    <name type="common">Spinach</name>
    <dbReference type="NCBI Taxonomy" id="3562"/>
    <lineage>
        <taxon>Eukaryota</taxon>
        <taxon>Viridiplantae</taxon>
        <taxon>Streptophyta</taxon>
        <taxon>Embryophyta</taxon>
        <taxon>Tracheophyta</taxon>
        <taxon>Spermatophyta</taxon>
        <taxon>Magnoliopsida</taxon>
        <taxon>eudicotyledons</taxon>
        <taxon>Gunneridae</taxon>
        <taxon>Pentapetalae</taxon>
        <taxon>Caryophyllales</taxon>
        <taxon>Chenopodiaceae</taxon>
        <taxon>Chenopodioideae</taxon>
        <taxon>Anserineae</taxon>
        <taxon>Spinacia</taxon>
    </lineage>
</organism>
<dbReference type="KEGG" id="soe:110803153"/>
<dbReference type="GO" id="GO:0006457">
    <property type="term" value="P:protein folding"/>
    <property type="evidence" value="ECO:0000318"/>
    <property type="project" value="GO_Central"/>
</dbReference>
<dbReference type="Pfam" id="PF12612">
    <property type="entry name" value="TFCD_C"/>
    <property type="match status" value="1"/>
</dbReference>
<protein>
    <submittedName>
        <fullName evidence="6">Tubulin-folding cofactor D</fullName>
    </submittedName>
</protein>
<dbReference type="GeneID" id="110803153"/>
<dbReference type="InterPro" id="IPR033162">
    <property type="entry name" value="TBCD"/>
</dbReference>
<dbReference type="GO" id="GO:0048487">
    <property type="term" value="F:beta-tubulin binding"/>
    <property type="evidence" value="ECO:0000318"/>
    <property type="project" value="GO_Central"/>
</dbReference>
<dbReference type="GO" id="GO:0000226">
    <property type="term" value="P:microtubule cytoskeleton organization"/>
    <property type="evidence" value="ECO:0000318"/>
    <property type="project" value="GO_Central"/>
</dbReference>
<dbReference type="AlphaFoldDB" id="A0A9R0JA92"/>
<dbReference type="PANTHER" id="PTHR12658">
    <property type="entry name" value="BETA-TUBULIN COFACTOR D"/>
    <property type="match status" value="1"/>
</dbReference>
<dbReference type="InterPro" id="IPR058033">
    <property type="entry name" value="ARM_TBCD_2nd"/>
</dbReference>
<dbReference type="GO" id="GO:0005096">
    <property type="term" value="F:GTPase activator activity"/>
    <property type="evidence" value="ECO:0000318"/>
    <property type="project" value="GO_Central"/>
</dbReference>
<feature type="region of interest" description="Disordered" evidence="2">
    <location>
        <begin position="1"/>
        <end position="30"/>
    </location>
</feature>
<evidence type="ECO:0000313" key="5">
    <source>
        <dbReference type="Proteomes" id="UP000813463"/>
    </source>
</evidence>
<evidence type="ECO:0000256" key="1">
    <source>
        <dbReference type="ARBA" id="ARBA00023186"/>
    </source>
</evidence>
<dbReference type="RefSeq" id="XP_021864327.1">
    <property type="nucleotide sequence ID" value="XM_022008635.2"/>
</dbReference>
<evidence type="ECO:0000256" key="2">
    <source>
        <dbReference type="SAM" id="MobiDB-lite"/>
    </source>
</evidence>